<dbReference type="InterPro" id="IPR029063">
    <property type="entry name" value="SAM-dependent_MTases_sf"/>
</dbReference>
<proteinExistence type="inferred from homology"/>
<dbReference type="Gene3D" id="3.40.50.150">
    <property type="entry name" value="Vaccinia Virus protein VP39"/>
    <property type="match status" value="1"/>
</dbReference>
<evidence type="ECO:0000256" key="3">
    <source>
        <dbReference type="ARBA" id="ARBA00022679"/>
    </source>
</evidence>
<gene>
    <name evidence="5" type="ORF">BJ987_005468</name>
</gene>
<evidence type="ECO:0000256" key="2">
    <source>
        <dbReference type="ARBA" id="ARBA00022603"/>
    </source>
</evidence>
<dbReference type="RefSeq" id="WP_209895514.1">
    <property type="nucleotide sequence ID" value="NZ_JAGGMR010000001.1"/>
</dbReference>
<keyword evidence="2 5" id="KW-0489">Methyltransferase</keyword>
<dbReference type="PANTHER" id="PTHR44942">
    <property type="entry name" value="METHYLTRANSF_11 DOMAIN-CONTAINING PROTEIN"/>
    <property type="match status" value="1"/>
</dbReference>
<dbReference type="Proteomes" id="UP001519325">
    <property type="component" value="Unassembled WGS sequence"/>
</dbReference>
<name>A0ABS4QLJ4_9NOCA</name>
<dbReference type="InterPro" id="IPR051052">
    <property type="entry name" value="Diverse_substrate_MTase"/>
</dbReference>
<protein>
    <submittedName>
        <fullName evidence="5">SAM-dependent methyltransferase</fullName>
    </submittedName>
</protein>
<keyword evidence="3" id="KW-0808">Transferase</keyword>
<accession>A0ABS4QLJ4</accession>
<evidence type="ECO:0000313" key="6">
    <source>
        <dbReference type="Proteomes" id="UP001519325"/>
    </source>
</evidence>
<feature type="domain" description="Methyltransferase type 11" evidence="4">
    <location>
        <begin position="45"/>
        <end position="134"/>
    </location>
</feature>
<comment type="similarity">
    <text evidence="1">Belongs to the methyltransferase superfamily.</text>
</comment>
<dbReference type="GO" id="GO:0032259">
    <property type="term" value="P:methylation"/>
    <property type="evidence" value="ECO:0007669"/>
    <property type="project" value="UniProtKB-KW"/>
</dbReference>
<dbReference type="Pfam" id="PF08241">
    <property type="entry name" value="Methyltransf_11"/>
    <property type="match status" value="1"/>
</dbReference>
<organism evidence="5 6">
    <name type="scientific">Nocardia goodfellowii</name>
    <dbReference type="NCBI Taxonomy" id="882446"/>
    <lineage>
        <taxon>Bacteria</taxon>
        <taxon>Bacillati</taxon>
        <taxon>Actinomycetota</taxon>
        <taxon>Actinomycetes</taxon>
        <taxon>Mycobacteriales</taxon>
        <taxon>Nocardiaceae</taxon>
        <taxon>Nocardia</taxon>
    </lineage>
</organism>
<evidence type="ECO:0000256" key="1">
    <source>
        <dbReference type="ARBA" id="ARBA00008361"/>
    </source>
</evidence>
<comment type="caution">
    <text evidence="5">The sequence shown here is derived from an EMBL/GenBank/DDBJ whole genome shotgun (WGS) entry which is preliminary data.</text>
</comment>
<dbReference type="EMBL" id="JAGGMR010000001">
    <property type="protein sequence ID" value="MBP2192567.1"/>
    <property type="molecule type" value="Genomic_DNA"/>
</dbReference>
<dbReference type="CDD" id="cd02440">
    <property type="entry name" value="AdoMet_MTases"/>
    <property type="match status" value="1"/>
</dbReference>
<dbReference type="PANTHER" id="PTHR44942:SF4">
    <property type="entry name" value="METHYLTRANSFERASE TYPE 11 DOMAIN-CONTAINING PROTEIN"/>
    <property type="match status" value="1"/>
</dbReference>
<dbReference type="PROSITE" id="PS01131">
    <property type="entry name" value="RRNA_A_DIMETH"/>
    <property type="match status" value="1"/>
</dbReference>
<dbReference type="SUPFAM" id="SSF53335">
    <property type="entry name" value="S-adenosyl-L-methionine-dependent methyltransferases"/>
    <property type="match status" value="1"/>
</dbReference>
<keyword evidence="6" id="KW-1185">Reference proteome</keyword>
<evidence type="ECO:0000259" key="4">
    <source>
        <dbReference type="Pfam" id="PF08241"/>
    </source>
</evidence>
<dbReference type="GO" id="GO:0008168">
    <property type="term" value="F:methyltransferase activity"/>
    <property type="evidence" value="ECO:0007669"/>
    <property type="project" value="UniProtKB-KW"/>
</dbReference>
<dbReference type="InterPro" id="IPR020596">
    <property type="entry name" value="rRNA_Ade_Mease_Trfase_CS"/>
</dbReference>
<dbReference type="InterPro" id="IPR013216">
    <property type="entry name" value="Methyltransf_11"/>
</dbReference>
<reference evidence="5 6" key="1">
    <citation type="submission" date="2021-03" db="EMBL/GenBank/DDBJ databases">
        <title>Sequencing the genomes of 1000 actinobacteria strains.</title>
        <authorList>
            <person name="Klenk H.-P."/>
        </authorList>
    </citation>
    <scope>NUCLEOTIDE SEQUENCE [LARGE SCALE GENOMIC DNA]</scope>
    <source>
        <strain evidence="5 6">DSM 45516</strain>
    </source>
</reference>
<evidence type="ECO:0000313" key="5">
    <source>
        <dbReference type="EMBL" id="MBP2192567.1"/>
    </source>
</evidence>
<sequence length="262" mass="27811">MERDVRQRLASSFGAVAGAYAEHRPDYSPAAVRWALESAPGSRVLDLGAGTGKLTGTLVALDADVVAVEPDPAMLAGLRRALPTVRAVQGSAERIPLPDASIDVVLAGNALHWFEMAVAGPEIARVLAPGGVLAGLWNVVDDRVDWVAALAQVSGSAAIGPRDTRSSWRAATAGLHRPRGEVSASFGAAEQAEFPHRQSRTADSLVTTLSTRAGMLVMPEQERRATLDRIHAFLTGRQETGSGEFTLPMLTGVLRTRRLRSH</sequence>